<dbReference type="InterPro" id="IPR050822">
    <property type="entry name" value="Cerebellin_Synaptic_Org"/>
</dbReference>
<accession>A0A671VV71</accession>
<dbReference type="Pfam" id="PF00386">
    <property type="entry name" value="C1q"/>
    <property type="match status" value="1"/>
</dbReference>
<keyword evidence="3" id="KW-0732">Signal</keyword>
<evidence type="ECO:0000256" key="1">
    <source>
        <dbReference type="ARBA" id="ARBA00004613"/>
    </source>
</evidence>
<dbReference type="SUPFAM" id="SSF49842">
    <property type="entry name" value="TNF-like"/>
    <property type="match status" value="1"/>
</dbReference>
<evidence type="ECO:0000259" key="4">
    <source>
        <dbReference type="PROSITE" id="PS50871"/>
    </source>
</evidence>
<evidence type="ECO:0000256" key="3">
    <source>
        <dbReference type="ARBA" id="ARBA00022729"/>
    </source>
</evidence>
<dbReference type="PANTHER" id="PTHR22923">
    <property type="entry name" value="CEREBELLIN-RELATED"/>
    <property type="match status" value="1"/>
</dbReference>
<organism evidence="5 6">
    <name type="scientific">Sparus aurata</name>
    <name type="common">Gilthead sea bream</name>
    <dbReference type="NCBI Taxonomy" id="8175"/>
    <lineage>
        <taxon>Eukaryota</taxon>
        <taxon>Metazoa</taxon>
        <taxon>Chordata</taxon>
        <taxon>Craniata</taxon>
        <taxon>Vertebrata</taxon>
        <taxon>Euteleostomi</taxon>
        <taxon>Actinopterygii</taxon>
        <taxon>Neopterygii</taxon>
        <taxon>Teleostei</taxon>
        <taxon>Neoteleostei</taxon>
        <taxon>Acanthomorphata</taxon>
        <taxon>Eupercaria</taxon>
        <taxon>Spariformes</taxon>
        <taxon>Sparidae</taxon>
        <taxon>Sparus</taxon>
    </lineage>
</organism>
<dbReference type="InterPro" id="IPR008983">
    <property type="entry name" value="Tumour_necrosis_fac-like_dom"/>
</dbReference>
<evidence type="ECO:0000313" key="6">
    <source>
        <dbReference type="Proteomes" id="UP000472265"/>
    </source>
</evidence>
<protein>
    <submittedName>
        <fullName evidence="5">Complement C1q-like protein 4</fullName>
    </submittedName>
</protein>
<comment type="subcellular location">
    <subcellularLocation>
        <location evidence="1">Secreted</location>
    </subcellularLocation>
</comment>
<dbReference type="PROSITE" id="PS50871">
    <property type="entry name" value="C1Q"/>
    <property type="match status" value="1"/>
</dbReference>
<sequence length="141" mass="15320">CDKSLLFYVEKVAFCATLNENGPYGPFPQSKDVPFNKVYTNIGNCYNCSTGVFTAPVEGVYYFSFFYHAGGKTPSGMQLVKNGQMIVQSGDHGSKCDTAYNGGNAAVLQLKKHDRVCVQLLANHHVWGGGDSTTFNGFLLS</sequence>
<dbReference type="InParanoid" id="A0A671VV71"/>
<dbReference type="PRINTS" id="PR00007">
    <property type="entry name" value="COMPLEMNTC1Q"/>
</dbReference>
<evidence type="ECO:0000313" key="5">
    <source>
        <dbReference type="Ensembl" id="ENSSAUP00010030194.1"/>
    </source>
</evidence>
<dbReference type="Proteomes" id="UP000472265">
    <property type="component" value="Chromosome 10"/>
</dbReference>
<dbReference type="GO" id="GO:0005576">
    <property type="term" value="C:extracellular region"/>
    <property type="evidence" value="ECO:0007669"/>
    <property type="project" value="UniProtKB-SubCell"/>
</dbReference>
<evidence type="ECO:0000256" key="2">
    <source>
        <dbReference type="ARBA" id="ARBA00022525"/>
    </source>
</evidence>
<dbReference type="PANTHER" id="PTHR22923:SF102">
    <property type="entry name" value="CEREBELLIN 13-RELATED"/>
    <property type="match status" value="1"/>
</dbReference>
<name>A0A671VV71_SPAAU</name>
<reference evidence="5" key="1">
    <citation type="submission" date="2021-04" db="EMBL/GenBank/DDBJ databases">
        <authorList>
            <consortium name="Wellcome Sanger Institute Data Sharing"/>
        </authorList>
    </citation>
    <scope>NUCLEOTIDE SEQUENCE [LARGE SCALE GENOMIC DNA]</scope>
</reference>
<proteinExistence type="predicted"/>
<dbReference type="OMA" id="NCYETHT"/>
<keyword evidence="6" id="KW-1185">Reference proteome</keyword>
<dbReference type="Ensembl" id="ENSSAUT00010031820.1">
    <property type="protein sequence ID" value="ENSSAUP00010030194.1"/>
    <property type="gene ID" value="ENSSAUG00010012933.1"/>
</dbReference>
<gene>
    <name evidence="5" type="primary">LOC115590164</name>
</gene>
<reference evidence="5" key="3">
    <citation type="submission" date="2025-09" db="UniProtKB">
        <authorList>
            <consortium name="Ensembl"/>
        </authorList>
    </citation>
    <scope>IDENTIFICATION</scope>
</reference>
<dbReference type="GeneTree" id="ENSGT00940000163520"/>
<dbReference type="SMART" id="SM00110">
    <property type="entry name" value="C1Q"/>
    <property type="match status" value="1"/>
</dbReference>
<keyword evidence="2" id="KW-0964">Secreted</keyword>
<dbReference type="AlphaFoldDB" id="A0A671VV71"/>
<reference evidence="5" key="2">
    <citation type="submission" date="2025-08" db="UniProtKB">
        <authorList>
            <consortium name="Ensembl"/>
        </authorList>
    </citation>
    <scope>IDENTIFICATION</scope>
</reference>
<feature type="domain" description="C1q" evidence="4">
    <location>
        <begin position="7"/>
        <end position="141"/>
    </location>
</feature>
<dbReference type="Gene3D" id="2.60.120.40">
    <property type="match status" value="1"/>
</dbReference>
<dbReference type="InterPro" id="IPR001073">
    <property type="entry name" value="C1q_dom"/>
</dbReference>